<dbReference type="AlphaFoldDB" id="W6YME5"/>
<reference evidence="2 3" key="1">
    <citation type="journal article" date="2013" name="PLoS Genet.">
        <title>Comparative genome structure, secondary metabolite, and effector coding capacity across Cochliobolus pathogens.</title>
        <authorList>
            <person name="Condon B.J."/>
            <person name="Leng Y."/>
            <person name="Wu D."/>
            <person name="Bushley K.E."/>
            <person name="Ohm R.A."/>
            <person name="Otillar R."/>
            <person name="Martin J."/>
            <person name="Schackwitz W."/>
            <person name="Grimwood J."/>
            <person name="MohdZainudin N."/>
            <person name="Xue C."/>
            <person name="Wang R."/>
            <person name="Manning V.A."/>
            <person name="Dhillon B."/>
            <person name="Tu Z.J."/>
            <person name="Steffenson B.J."/>
            <person name="Salamov A."/>
            <person name="Sun H."/>
            <person name="Lowry S."/>
            <person name="LaButti K."/>
            <person name="Han J."/>
            <person name="Copeland A."/>
            <person name="Lindquist E."/>
            <person name="Barry K."/>
            <person name="Schmutz J."/>
            <person name="Baker S.E."/>
            <person name="Ciuffetti L.M."/>
            <person name="Grigoriev I.V."/>
            <person name="Zhong S."/>
            <person name="Turgeon B.G."/>
        </authorList>
    </citation>
    <scope>NUCLEOTIDE SEQUENCE [LARGE SCALE GENOMIC DNA]</scope>
    <source>
        <strain evidence="2 3">26-R-13</strain>
    </source>
</reference>
<dbReference type="RefSeq" id="XP_007706779.1">
    <property type="nucleotide sequence ID" value="XM_007708589.1"/>
</dbReference>
<dbReference type="EMBL" id="KI964539">
    <property type="protein sequence ID" value="EUC38980.1"/>
    <property type="molecule type" value="Genomic_DNA"/>
</dbReference>
<dbReference type="GeneID" id="19151229"/>
<feature type="region of interest" description="Disordered" evidence="1">
    <location>
        <begin position="1"/>
        <end position="35"/>
    </location>
</feature>
<keyword evidence="3" id="KW-1185">Reference proteome</keyword>
<name>W6YME5_COCC2</name>
<dbReference type="KEGG" id="bze:COCCADRAFT_81730"/>
<sequence>MKKKRSIPRPTRVTQQYDSIQTKEKENSQKQPCPSRIFLPRLSSSTISLSQSVSVAPKSPPHHLTQGSIPPYLPPASIPLIHKCPPRPRCTQSTRLPSPPLLHFPRITAQYFHTTLSEGILPSYKCPVCQ</sequence>
<evidence type="ECO:0000313" key="3">
    <source>
        <dbReference type="Proteomes" id="UP000053841"/>
    </source>
</evidence>
<evidence type="ECO:0000256" key="1">
    <source>
        <dbReference type="SAM" id="MobiDB-lite"/>
    </source>
</evidence>
<accession>W6YME5</accession>
<dbReference type="HOGENOM" id="CLU_1937778_0_0_1"/>
<proteinExistence type="predicted"/>
<organism evidence="2 3">
    <name type="scientific">Cochliobolus carbonum (strain 26-R-13)</name>
    <name type="common">Maize leaf spot fungus</name>
    <name type="synonym">Bipolaris zeicola</name>
    <dbReference type="NCBI Taxonomy" id="930089"/>
    <lineage>
        <taxon>Eukaryota</taxon>
        <taxon>Fungi</taxon>
        <taxon>Dikarya</taxon>
        <taxon>Ascomycota</taxon>
        <taxon>Pezizomycotina</taxon>
        <taxon>Dothideomycetes</taxon>
        <taxon>Pleosporomycetidae</taxon>
        <taxon>Pleosporales</taxon>
        <taxon>Pleosporineae</taxon>
        <taxon>Pleosporaceae</taxon>
        <taxon>Bipolaris</taxon>
    </lineage>
</organism>
<evidence type="ECO:0000313" key="2">
    <source>
        <dbReference type="EMBL" id="EUC38980.1"/>
    </source>
</evidence>
<feature type="region of interest" description="Disordered" evidence="1">
    <location>
        <begin position="50"/>
        <end position="69"/>
    </location>
</feature>
<protein>
    <submittedName>
        <fullName evidence="2">Uncharacterized protein</fullName>
    </submittedName>
</protein>
<gene>
    <name evidence="2" type="ORF">COCCADRAFT_81730</name>
</gene>
<dbReference type="Proteomes" id="UP000053841">
    <property type="component" value="Unassembled WGS sequence"/>
</dbReference>